<keyword evidence="10" id="KW-0050">Antiport</keyword>
<keyword evidence="3 10" id="KW-1003">Cell membrane</keyword>
<dbReference type="PANTHER" id="PTHR10110">
    <property type="entry name" value="SODIUM/HYDROGEN EXCHANGER"/>
    <property type="match status" value="1"/>
</dbReference>
<keyword evidence="7 10" id="KW-0406">Ion transport</keyword>
<evidence type="ECO:0000256" key="8">
    <source>
        <dbReference type="ARBA" id="ARBA00023136"/>
    </source>
</evidence>
<feature type="transmembrane region" description="Helical" evidence="10">
    <location>
        <begin position="216"/>
        <end position="233"/>
    </location>
</feature>
<evidence type="ECO:0000256" key="1">
    <source>
        <dbReference type="ARBA" id="ARBA00004651"/>
    </source>
</evidence>
<evidence type="ECO:0000256" key="11">
    <source>
        <dbReference type="SAM" id="Coils"/>
    </source>
</evidence>
<keyword evidence="11" id="KW-0175">Coiled coil</keyword>
<dbReference type="PANTHER" id="PTHR10110:SF86">
    <property type="entry name" value="SODIUM_HYDROGEN EXCHANGER 7"/>
    <property type="match status" value="1"/>
</dbReference>
<feature type="transmembrane region" description="Helical" evidence="10">
    <location>
        <begin position="27"/>
        <end position="44"/>
    </location>
</feature>
<accession>A0ABR6YW61</accession>
<comment type="subcellular location">
    <subcellularLocation>
        <location evidence="1 10">Cell membrane</location>
        <topology evidence="1 10">Multi-pass membrane protein</topology>
    </subcellularLocation>
</comment>
<keyword evidence="14" id="KW-1185">Reference proteome</keyword>
<comment type="function">
    <text evidence="10">Na(+)/H(+) antiporter that extrudes sodium in exchange for external protons.</text>
</comment>
<feature type="transmembrane region" description="Helical" evidence="10">
    <location>
        <begin position="390"/>
        <end position="413"/>
    </location>
</feature>
<dbReference type="EMBL" id="WJBE01000005">
    <property type="protein sequence ID" value="MBC3899361.1"/>
    <property type="molecule type" value="Genomic_DNA"/>
</dbReference>
<comment type="similarity">
    <text evidence="10">Belongs to the monovalent cation:proton antiporter 1 (CPA1) transporter (TC 2.A.36) family.</text>
</comment>
<evidence type="ECO:0000256" key="2">
    <source>
        <dbReference type="ARBA" id="ARBA00022448"/>
    </source>
</evidence>
<evidence type="ECO:0000256" key="5">
    <source>
        <dbReference type="ARBA" id="ARBA00022989"/>
    </source>
</evidence>
<gene>
    <name evidence="13" type="ORF">GH811_07010</name>
</gene>
<organism evidence="13 14">
    <name type="scientific">Acetobacterium malicum</name>
    <dbReference type="NCBI Taxonomy" id="52692"/>
    <lineage>
        <taxon>Bacteria</taxon>
        <taxon>Bacillati</taxon>
        <taxon>Bacillota</taxon>
        <taxon>Clostridia</taxon>
        <taxon>Eubacteriales</taxon>
        <taxon>Eubacteriaceae</taxon>
        <taxon>Acetobacterium</taxon>
    </lineage>
</organism>
<feature type="transmembrane region" description="Helical" evidence="10">
    <location>
        <begin position="354"/>
        <end position="378"/>
    </location>
</feature>
<name>A0ABR6YW61_9FIRM</name>
<feature type="transmembrane region" description="Helical" evidence="10">
    <location>
        <begin position="182"/>
        <end position="204"/>
    </location>
</feature>
<protein>
    <submittedName>
        <fullName evidence="13">Na+/H+ antiporter</fullName>
    </submittedName>
</protein>
<feature type="transmembrane region" description="Helical" evidence="10">
    <location>
        <begin position="84"/>
        <end position="106"/>
    </location>
</feature>
<evidence type="ECO:0000313" key="14">
    <source>
        <dbReference type="Proteomes" id="UP000622405"/>
    </source>
</evidence>
<keyword evidence="8 10" id="KW-0472">Membrane</keyword>
<evidence type="ECO:0000313" key="13">
    <source>
        <dbReference type="EMBL" id="MBC3899361.1"/>
    </source>
</evidence>
<feature type="transmembrane region" description="Helical" evidence="10">
    <location>
        <begin position="155"/>
        <end position="176"/>
    </location>
</feature>
<feature type="domain" description="Cation/H+ exchanger transmembrane" evidence="12">
    <location>
        <begin position="10"/>
        <end position="413"/>
    </location>
</feature>
<reference evidence="13 14" key="1">
    <citation type="journal article" date="2020" name="mSystems">
        <title>Defining Genomic and Predicted Metabolic Features of the Acetobacterium Genus.</title>
        <authorList>
            <person name="Ross D.E."/>
            <person name="Marshall C.W."/>
            <person name="Gulliver D."/>
            <person name="May H.D."/>
            <person name="Norman R.S."/>
        </authorList>
    </citation>
    <scope>NUCLEOTIDE SEQUENCE [LARGE SCALE GENOMIC DNA]</scope>
    <source>
        <strain evidence="13 14">DSM 4132</strain>
    </source>
</reference>
<evidence type="ECO:0000256" key="3">
    <source>
        <dbReference type="ARBA" id="ARBA00022475"/>
    </source>
</evidence>
<evidence type="ECO:0000256" key="9">
    <source>
        <dbReference type="ARBA" id="ARBA00023201"/>
    </source>
</evidence>
<feature type="transmembrane region" description="Helical" evidence="10">
    <location>
        <begin position="310"/>
        <end position="333"/>
    </location>
</feature>
<dbReference type="InterPro" id="IPR004705">
    <property type="entry name" value="Cation/H_exchanger_CPA1_bac"/>
</dbReference>
<proteinExistence type="inferred from homology"/>
<evidence type="ECO:0000256" key="6">
    <source>
        <dbReference type="ARBA" id="ARBA00023053"/>
    </source>
</evidence>
<feature type="coiled-coil region" evidence="11">
    <location>
        <begin position="574"/>
        <end position="643"/>
    </location>
</feature>
<evidence type="ECO:0000259" key="12">
    <source>
        <dbReference type="Pfam" id="PF00999"/>
    </source>
</evidence>
<feature type="transmembrane region" description="Helical" evidence="10">
    <location>
        <begin position="277"/>
        <end position="298"/>
    </location>
</feature>
<keyword evidence="2 10" id="KW-0813">Transport</keyword>
<dbReference type="NCBIfam" id="TIGR00831">
    <property type="entry name" value="a_cpa1"/>
    <property type="match status" value="1"/>
</dbReference>
<dbReference type="Pfam" id="PF00999">
    <property type="entry name" value="Na_H_Exchanger"/>
    <property type="match status" value="1"/>
</dbReference>
<dbReference type="RefSeq" id="WP_186893862.1">
    <property type="nucleotide sequence ID" value="NZ_WJBE01000005.1"/>
</dbReference>
<keyword evidence="6 10" id="KW-0915">Sodium</keyword>
<dbReference type="InterPro" id="IPR018422">
    <property type="entry name" value="Cation/H_exchanger_CPA1"/>
</dbReference>
<evidence type="ECO:0000256" key="10">
    <source>
        <dbReference type="RuleBase" id="RU366002"/>
    </source>
</evidence>
<comment type="caution">
    <text evidence="13">The sequence shown here is derived from an EMBL/GenBank/DDBJ whole genome shotgun (WGS) entry which is preliminary data.</text>
</comment>
<dbReference type="Gene3D" id="6.10.140.1330">
    <property type="match status" value="1"/>
</dbReference>
<sequence>MNLLLIILMLLLCLLISDVISHFVPFIPTALIQIGLGLGIAFIMKSQAIEMETEWFLILFVAPLLYDDGRHFSRENLWKMREPIFGNAIILVLLTTVLGGFFIHWLMPYMPLAAAFALAAVLSPTDPVAVNGIAKRVQIPPKVLTLVRGESLINDASGLVAFNYAIAAVVTGYFSLRDAALNFSYMFIVGAVLGLTLGLLIDWIGFILRKKGIRDATFHSLLQILTPFIIYIATEELFHASGVIAVVVAGIAHAAITEHTSTMLAKEKVISENVWSVLLFVLNGVVFILLGLNIPISMGAAVANEDINNWLAIAGVLVIWLGIFGIRFVYSYLSTVSRYFIVKSKGAEAPSVKTSLLISLTGVRGAVTMVAVLSVPTLLASGAEFPQRSLILFIATGVILVTLLAATLFLPLLCKTDKEKARATNQLDFNAAMIKIFLATINRIRQEINPENELAAYELIGEYKRMVKRIQNELNSPETEGYLNKLNELKLKGLRAEAGYLGGALETNQIDQTVYEKFEAALDRREEALSNDVRFSVKYFLGKTLRIWHQLKRKYKQDPEKLMAKMADLKDLQVKTFEAAIASLKQEQQKTENSKADTDMIEAVIMGYQGMIRRLSKERSEFKEEDEELKEELRIKAMDSERQEIQRMYESGEISIEQSRKLRRHINYIESATLDDTEE</sequence>
<dbReference type="InterPro" id="IPR006153">
    <property type="entry name" value="Cation/H_exchanger_TM"/>
</dbReference>
<keyword evidence="9 10" id="KW-0739">Sodium transport</keyword>
<keyword evidence="5 10" id="KW-1133">Transmembrane helix</keyword>
<dbReference type="Proteomes" id="UP000622405">
    <property type="component" value="Unassembled WGS sequence"/>
</dbReference>
<evidence type="ECO:0000256" key="7">
    <source>
        <dbReference type="ARBA" id="ARBA00023065"/>
    </source>
</evidence>
<evidence type="ECO:0000256" key="4">
    <source>
        <dbReference type="ARBA" id="ARBA00022692"/>
    </source>
</evidence>
<feature type="transmembrane region" description="Helical" evidence="10">
    <location>
        <begin position="112"/>
        <end position="134"/>
    </location>
</feature>
<keyword evidence="4 10" id="KW-0812">Transmembrane</keyword>
<feature type="transmembrane region" description="Helical" evidence="10">
    <location>
        <begin position="239"/>
        <end position="256"/>
    </location>
</feature>